<evidence type="ECO:0000256" key="4">
    <source>
        <dbReference type="ARBA" id="ARBA00023163"/>
    </source>
</evidence>
<dbReference type="InterPro" id="IPR003340">
    <property type="entry name" value="B3_DNA-bd"/>
</dbReference>
<dbReference type="GO" id="GO:0003677">
    <property type="term" value="F:DNA binding"/>
    <property type="evidence" value="ECO:0007669"/>
    <property type="project" value="UniProtKB-KW"/>
</dbReference>
<evidence type="ECO:0000256" key="2">
    <source>
        <dbReference type="ARBA" id="ARBA00023015"/>
    </source>
</evidence>
<evidence type="ECO:0000256" key="5">
    <source>
        <dbReference type="ARBA" id="ARBA00023242"/>
    </source>
</evidence>
<keyword evidence="8" id="KW-1185">Reference proteome</keyword>
<keyword evidence="4" id="KW-0804">Transcription</keyword>
<evidence type="ECO:0000313" key="8">
    <source>
        <dbReference type="Proteomes" id="UP000265520"/>
    </source>
</evidence>
<dbReference type="Gene3D" id="2.40.330.10">
    <property type="entry name" value="DNA-binding pseudobarrel domain"/>
    <property type="match status" value="1"/>
</dbReference>
<dbReference type="Proteomes" id="UP000265520">
    <property type="component" value="Unassembled WGS sequence"/>
</dbReference>
<dbReference type="EMBL" id="LXQA010075129">
    <property type="protein sequence ID" value="MCI10133.1"/>
    <property type="molecule type" value="Genomic_DNA"/>
</dbReference>
<dbReference type="GO" id="GO:0005634">
    <property type="term" value="C:nucleus"/>
    <property type="evidence" value="ECO:0007669"/>
    <property type="project" value="UniProtKB-SubCell"/>
</dbReference>
<feature type="domain" description="TF-B3" evidence="6">
    <location>
        <begin position="1"/>
        <end position="86"/>
    </location>
</feature>
<keyword evidence="3" id="KW-0238">DNA-binding</keyword>
<name>A0A392PDE3_9FABA</name>
<accession>A0A392PDE3</accession>
<dbReference type="AlphaFoldDB" id="A0A392PDE3"/>
<organism evidence="7 8">
    <name type="scientific">Trifolium medium</name>
    <dbReference type="NCBI Taxonomy" id="97028"/>
    <lineage>
        <taxon>Eukaryota</taxon>
        <taxon>Viridiplantae</taxon>
        <taxon>Streptophyta</taxon>
        <taxon>Embryophyta</taxon>
        <taxon>Tracheophyta</taxon>
        <taxon>Spermatophyta</taxon>
        <taxon>Magnoliopsida</taxon>
        <taxon>eudicotyledons</taxon>
        <taxon>Gunneridae</taxon>
        <taxon>Pentapetalae</taxon>
        <taxon>rosids</taxon>
        <taxon>fabids</taxon>
        <taxon>Fabales</taxon>
        <taxon>Fabaceae</taxon>
        <taxon>Papilionoideae</taxon>
        <taxon>50 kb inversion clade</taxon>
        <taxon>NPAAA clade</taxon>
        <taxon>Hologalegina</taxon>
        <taxon>IRL clade</taxon>
        <taxon>Trifolieae</taxon>
        <taxon>Trifolium</taxon>
    </lineage>
</organism>
<reference evidence="7 8" key="1">
    <citation type="journal article" date="2018" name="Front. Plant Sci.">
        <title>Red Clover (Trifolium pratense) and Zigzag Clover (T. medium) - A Picture of Genomic Similarities and Differences.</title>
        <authorList>
            <person name="Dluhosova J."/>
            <person name="Istvanek J."/>
            <person name="Nedelnik J."/>
            <person name="Repkova J."/>
        </authorList>
    </citation>
    <scope>NUCLEOTIDE SEQUENCE [LARGE SCALE GENOMIC DNA]</scope>
    <source>
        <strain evidence="8">cv. 10/8</strain>
        <tissue evidence="7">Leaf</tissue>
    </source>
</reference>
<comment type="subcellular location">
    <subcellularLocation>
        <location evidence="1">Nucleus</location>
    </subcellularLocation>
</comment>
<dbReference type="CDD" id="cd10017">
    <property type="entry name" value="B3_DNA"/>
    <property type="match status" value="1"/>
</dbReference>
<evidence type="ECO:0000256" key="1">
    <source>
        <dbReference type="ARBA" id="ARBA00004123"/>
    </source>
</evidence>
<dbReference type="SUPFAM" id="SSF101936">
    <property type="entry name" value="DNA-binding pseudobarrel domain"/>
    <property type="match status" value="1"/>
</dbReference>
<evidence type="ECO:0000259" key="6">
    <source>
        <dbReference type="PROSITE" id="PS50863"/>
    </source>
</evidence>
<dbReference type="InterPro" id="IPR015300">
    <property type="entry name" value="DNA-bd_pseudobarrel_sf"/>
</dbReference>
<evidence type="ECO:0000313" key="7">
    <source>
        <dbReference type="EMBL" id="MCI10133.1"/>
    </source>
</evidence>
<proteinExistence type="predicted"/>
<keyword evidence="2" id="KW-0805">Transcription regulation</keyword>
<comment type="caution">
    <text evidence="7">The sequence shown here is derived from an EMBL/GenBank/DDBJ whole genome shotgun (WGS) entry which is preliminary data.</text>
</comment>
<keyword evidence="5" id="KW-0539">Nucleus</keyword>
<evidence type="ECO:0000256" key="3">
    <source>
        <dbReference type="ARBA" id="ARBA00023125"/>
    </source>
</evidence>
<dbReference type="PROSITE" id="PS50863">
    <property type="entry name" value="B3"/>
    <property type="match status" value="1"/>
</dbReference>
<feature type="non-terminal residue" evidence="7">
    <location>
        <position position="1"/>
    </location>
</feature>
<protein>
    <recommendedName>
        <fullName evidence="6">TF-B3 domain-containing protein</fullName>
    </recommendedName>
</protein>
<sequence>HLPPRMGQSVLRDKESIVLRTRHNLDGITCPINTYIRKEKPEKKERYLSEGWFVFKKANRLREGDKLQFQLSDPPNVMVVDIVRSRGSKIN</sequence>